<feature type="compositionally biased region" description="Basic residues" evidence="1">
    <location>
        <begin position="38"/>
        <end position="49"/>
    </location>
</feature>
<evidence type="ECO:0000313" key="3">
    <source>
        <dbReference type="Proteomes" id="UP000217289"/>
    </source>
</evidence>
<name>A0A250I739_9BACT</name>
<organism evidence="2 3">
    <name type="scientific">Melittangium boletus DSM 14713</name>
    <dbReference type="NCBI Taxonomy" id="1294270"/>
    <lineage>
        <taxon>Bacteria</taxon>
        <taxon>Pseudomonadati</taxon>
        <taxon>Myxococcota</taxon>
        <taxon>Myxococcia</taxon>
        <taxon>Myxococcales</taxon>
        <taxon>Cystobacterineae</taxon>
        <taxon>Archangiaceae</taxon>
        <taxon>Melittangium</taxon>
    </lineage>
</organism>
<evidence type="ECO:0000313" key="2">
    <source>
        <dbReference type="EMBL" id="ATB27689.1"/>
    </source>
</evidence>
<evidence type="ECO:0000256" key="1">
    <source>
        <dbReference type="SAM" id="MobiDB-lite"/>
    </source>
</evidence>
<keyword evidence="3" id="KW-1185">Reference proteome</keyword>
<dbReference type="AlphaFoldDB" id="A0A250I739"/>
<gene>
    <name evidence="2" type="ORF">MEBOL_001133</name>
</gene>
<feature type="compositionally biased region" description="Low complexity" evidence="1">
    <location>
        <begin position="17"/>
        <end position="28"/>
    </location>
</feature>
<reference evidence="2 3" key="1">
    <citation type="submission" date="2017-06" db="EMBL/GenBank/DDBJ databases">
        <authorList>
            <person name="Kim H.J."/>
            <person name="Triplett B.A."/>
        </authorList>
    </citation>
    <scope>NUCLEOTIDE SEQUENCE [LARGE SCALE GENOMIC DNA]</scope>
    <source>
        <strain evidence="2 3">DSM 14713</strain>
    </source>
</reference>
<dbReference type="Proteomes" id="UP000217289">
    <property type="component" value="Chromosome"/>
</dbReference>
<dbReference type="KEGG" id="mbd:MEBOL_001133"/>
<protein>
    <submittedName>
        <fullName evidence="2">Uncharacterized protein</fullName>
    </submittedName>
</protein>
<feature type="region of interest" description="Disordered" evidence="1">
    <location>
        <begin position="1"/>
        <end position="49"/>
    </location>
</feature>
<dbReference type="EMBL" id="CP022163">
    <property type="protein sequence ID" value="ATB27689.1"/>
    <property type="molecule type" value="Genomic_DNA"/>
</dbReference>
<proteinExistence type="predicted"/>
<accession>A0A250I739</accession>
<sequence>MGDLSGIGQRTSFLVVPKPTQTPTPTDTASFIKNHSLAAHKKTTPAKRS</sequence>